<dbReference type="PANTHER" id="PTHR33184">
    <property type="entry name" value="PROTEIN TAPETUM DETERMINANT 1-LIKE-RELATED"/>
    <property type="match status" value="1"/>
</dbReference>
<evidence type="ECO:0000313" key="3">
    <source>
        <dbReference type="Proteomes" id="UP000030748"/>
    </source>
</evidence>
<evidence type="ECO:0000313" key="2">
    <source>
        <dbReference type="EMBL" id="EYU24777.1"/>
    </source>
</evidence>
<sequence length="109" mass="11999">LGDAASCTPDKVQITQSPTGRIISSRIEWVVDVTNTCTCNLSNVQLLCPNFESIKVGGDPTIITEIGNTGVCEFYKGRELISSDAYRFYYIGDHINFAPYSFTIGRCYG</sequence>
<dbReference type="AlphaFoldDB" id="A0A022Q7W1"/>
<accession>A0A022Q7W1</accession>
<proteinExistence type="predicted"/>
<dbReference type="PANTHER" id="PTHR33184:SF72">
    <property type="entry name" value="BETA-1,3-N-ACETYLGLUCOSAMINYLTRANSFERASE FAMILY PROTEIN"/>
    <property type="match status" value="1"/>
</dbReference>
<dbReference type="EMBL" id="KI632112">
    <property type="protein sequence ID" value="EYU24777.1"/>
    <property type="molecule type" value="Genomic_DNA"/>
</dbReference>
<dbReference type="Proteomes" id="UP000030748">
    <property type="component" value="Unassembled WGS sequence"/>
</dbReference>
<reference evidence="2 3" key="1">
    <citation type="journal article" date="2013" name="Proc. Natl. Acad. Sci. U.S.A.">
        <title>Fine-scale variation in meiotic recombination in Mimulus inferred from population shotgun sequencing.</title>
        <authorList>
            <person name="Hellsten U."/>
            <person name="Wright K.M."/>
            <person name="Jenkins J."/>
            <person name="Shu S."/>
            <person name="Yuan Y."/>
            <person name="Wessler S.R."/>
            <person name="Schmutz J."/>
            <person name="Willis J.H."/>
            <person name="Rokhsar D.S."/>
        </authorList>
    </citation>
    <scope>NUCLEOTIDE SEQUENCE [LARGE SCALE GENOMIC DNA]</scope>
    <source>
        <strain evidence="3">cv. DUN x IM62</strain>
    </source>
</reference>
<dbReference type="Pfam" id="PF24068">
    <property type="entry name" value="TPD1_C"/>
    <property type="match status" value="1"/>
</dbReference>
<keyword evidence="1" id="KW-0732">Signal</keyword>
<protein>
    <submittedName>
        <fullName evidence="2">Uncharacterized protein</fullName>
    </submittedName>
</protein>
<name>A0A022Q7W1_ERYGU</name>
<keyword evidence="3" id="KW-1185">Reference proteome</keyword>
<evidence type="ECO:0000256" key="1">
    <source>
        <dbReference type="ARBA" id="ARBA00022729"/>
    </source>
</evidence>
<organism evidence="2 3">
    <name type="scientific">Erythranthe guttata</name>
    <name type="common">Yellow monkey flower</name>
    <name type="synonym">Mimulus guttatus</name>
    <dbReference type="NCBI Taxonomy" id="4155"/>
    <lineage>
        <taxon>Eukaryota</taxon>
        <taxon>Viridiplantae</taxon>
        <taxon>Streptophyta</taxon>
        <taxon>Embryophyta</taxon>
        <taxon>Tracheophyta</taxon>
        <taxon>Spermatophyta</taxon>
        <taxon>Magnoliopsida</taxon>
        <taxon>eudicotyledons</taxon>
        <taxon>Gunneridae</taxon>
        <taxon>Pentapetalae</taxon>
        <taxon>asterids</taxon>
        <taxon>lamiids</taxon>
        <taxon>Lamiales</taxon>
        <taxon>Phrymaceae</taxon>
        <taxon>Erythranthe</taxon>
    </lineage>
</organism>
<gene>
    <name evidence="2" type="ORF">MIMGU_mgv1a021407mg</name>
</gene>
<dbReference type="GO" id="GO:0001709">
    <property type="term" value="P:cell fate determination"/>
    <property type="evidence" value="ECO:0000318"/>
    <property type="project" value="GO_Central"/>
</dbReference>
<feature type="non-terminal residue" evidence="2">
    <location>
        <position position="1"/>
    </location>
</feature>
<dbReference type="InterPro" id="IPR040361">
    <property type="entry name" value="TPD1"/>
</dbReference>